<dbReference type="Proteomes" id="UP000283523">
    <property type="component" value="Unassembled WGS sequence"/>
</dbReference>
<dbReference type="GO" id="GO:0016853">
    <property type="term" value="F:isomerase activity"/>
    <property type="evidence" value="ECO:0007669"/>
    <property type="project" value="UniProtKB-KW"/>
</dbReference>
<comment type="caution">
    <text evidence="2">The sequence shown here is derived from an EMBL/GenBank/DDBJ whole genome shotgun (WGS) entry which is preliminary data.</text>
</comment>
<dbReference type="RefSeq" id="WP_119670888.1">
    <property type="nucleotide sequence ID" value="NZ_QXED01000010.1"/>
</dbReference>
<dbReference type="PANTHER" id="PTHR43802:SF1">
    <property type="entry name" value="IP11341P-RELATED"/>
    <property type="match status" value="1"/>
</dbReference>
<dbReference type="Pfam" id="PF00378">
    <property type="entry name" value="ECH_1"/>
    <property type="match status" value="1"/>
</dbReference>
<gene>
    <name evidence="2" type="ORF">DYU11_27135</name>
</gene>
<sequence length="256" mass="28075">MATLSEYANKYPFLKMERQDGILEVTFHDNGGPLVVTDALHATLGYAWNDIGSDRDNKVIILTGTGDVFCTSTRGSDPTAFTTPDGLSRGSRDGRNMFANLFDIEAPVIAAVNGPAHVHGDLMVVNDIVLAAEHATFQDFHMAAHMVIGGIAQVIWQEILGVVRGKYFLLTGQVLTAQQALDYGVVNEVLPKEQLLPRARELARAMIKQPPLTLRHTRLALNQRFRQRFLEEGGYGYTLIGLGLMDQVSQAQAEPA</sequence>
<dbReference type="Gene3D" id="3.90.226.10">
    <property type="entry name" value="2-enoyl-CoA Hydratase, Chain A, domain 1"/>
    <property type="match status" value="1"/>
</dbReference>
<proteinExistence type="inferred from homology"/>
<dbReference type="AlphaFoldDB" id="A0A418LZ79"/>
<dbReference type="PANTHER" id="PTHR43802">
    <property type="entry name" value="ENOYL-COA HYDRATASE"/>
    <property type="match status" value="1"/>
</dbReference>
<dbReference type="InterPro" id="IPR029045">
    <property type="entry name" value="ClpP/crotonase-like_dom_sf"/>
</dbReference>
<organism evidence="2 3">
    <name type="scientific">Fibrisoma montanum</name>
    <dbReference type="NCBI Taxonomy" id="2305895"/>
    <lineage>
        <taxon>Bacteria</taxon>
        <taxon>Pseudomonadati</taxon>
        <taxon>Bacteroidota</taxon>
        <taxon>Cytophagia</taxon>
        <taxon>Cytophagales</taxon>
        <taxon>Spirosomataceae</taxon>
        <taxon>Fibrisoma</taxon>
    </lineage>
</organism>
<name>A0A418LZ79_9BACT</name>
<dbReference type="InterPro" id="IPR001753">
    <property type="entry name" value="Enoyl-CoA_hydra/iso"/>
</dbReference>
<comment type="similarity">
    <text evidence="1">Belongs to the enoyl-CoA hydratase/isomerase family.</text>
</comment>
<dbReference type="SUPFAM" id="SSF52096">
    <property type="entry name" value="ClpP/crotonase"/>
    <property type="match status" value="1"/>
</dbReference>
<protein>
    <submittedName>
        <fullName evidence="2">Enoyl-CoA hydratase/isomerase family protein</fullName>
    </submittedName>
</protein>
<keyword evidence="2" id="KW-0413">Isomerase</keyword>
<keyword evidence="3" id="KW-1185">Reference proteome</keyword>
<dbReference type="EMBL" id="QXED01000010">
    <property type="protein sequence ID" value="RIV18650.1"/>
    <property type="molecule type" value="Genomic_DNA"/>
</dbReference>
<dbReference type="CDD" id="cd06558">
    <property type="entry name" value="crotonase-like"/>
    <property type="match status" value="1"/>
</dbReference>
<dbReference type="OrthoDB" id="9775794at2"/>
<accession>A0A418LZ79</accession>
<reference evidence="2 3" key="1">
    <citation type="submission" date="2018-08" db="EMBL/GenBank/DDBJ databases">
        <title>Fibrisoma montanum sp. nov., isolated from Danxia mountain soil.</title>
        <authorList>
            <person name="Huang Y."/>
        </authorList>
    </citation>
    <scope>NUCLEOTIDE SEQUENCE [LARGE SCALE GENOMIC DNA]</scope>
    <source>
        <strain evidence="2 3">HYT19</strain>
    </source>
</reference>
<evidence type="ECO:0000313" key="2">
    <source>
        <dbReference type="EMBL" id="RIV18650.1"/>
    </source>
</evidence>
<evidence type="ECO:0000256" key="1">
    <source>
        <dbReference type="ARBA" id="ARBA00005254"/>
    </source>
</evidence>
<evidence type="ECO:0000313" key="3">
    <source>
        <dbReference type="Proteomes" id="UP000283523"/>
    </source>
</evidence>